<gene>
    <name evidence="3" type="ORF">PIB30_088799</name>
</gene>
<keyword evidence="1" id="KW-0175">Coiled coil</keyword>
<feature type="region of interest" description="Disordered" evidence="2">
    <location>
        <begin position="199"/>
        <end position="220"/>
    </location>
</feature>
<name>A0ABU6SVC8_9FABA</name>
<evidence type="ECO:0000313" key="3">
    <source>
        <dbReference type="EMBL" id="MED6139976.1"/>
    </source>
</evidence>
<accession>A0ABU6SVC8</accession>
<organism evidence="3 4">
    <name type="scientific">Stylosanthes scabra</name>
    <dbReference type="NCBI Taxonomy" id="79078"/>
    <lineage>
        <taxon>Eukaryota</taxon>
        <taxon>Viridiplantae</taxon>
        <taxon>Streptophyta</taxon>
        <taxon>Embryophyta</taxon>
        <taxon>Tracheophyta</taxon>
        <taxon>Spermatophyta</taxon>
        <taxon>Magnoliopsida</taxon>
        <taxon>eudicotyledons</taxon>
        <taxon>Gunneridae</taxon>
        <taxon>Pentapetalae</taxon>
        <taxon>rosids</taxon>
        <taxon>fabids</taxon>
        <taxon>Fabales</taxon>
        <taxon>Fabaceae</taxon>
        <taxon>Papilionoideae</taxon>
        <taxon>50 kb inversion clade</taxon>
        <taxon>dalbergioids sensu lato</taxon>
        <taxon>Dalbergieae</taxon>
        <taxon>Pterocarpus clade</taxon>
        <taxon>Stylosanthes</taxon>
    </lineage>
</organism>
<proteinExistence type="predicted"/>
<comment type="caution">
    <text evidence="3">The sequence shown here is derived from an EMBL/GenBank/DDBJ whole genome shotgun (WGS) entry which is preliminary data.</text>
</comment>
<evidence type="ECO:0000256" key="2">
    <source>
        <dbReference type="SAM" id="MobiDB-lite"/>
    </source>
</evidence>
<evidence type="ECO:0000256" key="1">
    <source>
        <dbReference type="SAM" id="Coils"/>
    </source>
</evidence>
<dbReference type="Proteomes" id="UP001341840">
    <property type="component" value="Unassembled WGS sequence"/>
</dbReference>
<dbReference type="EMBL" id="JASCZI010062043">
    <property type="protein sequence ID" value="MED6139976.1"/>
    <property type="molecule type" value="Genomic_DNA"/>
</dbReference>
<feature type="coiled-coil region" evidence="1">
    <location>
        <begin position="124"/>
        <end position="151"/>
    </location>
</feature>
<protein>
    <submittedName>
        <fullName evidence="3">Uncharacterized protein</fullName>
    </submittedName>
</protein>
<keyword evidence="4" id="KW-1185">Reference proteome</keyword>
<evidence type="ECO:0000313" key="4">
    <source>
        <dbReference type="Proteomes" id="UP001341840"/>
    </source>
</evidence>
<reference evidence="3 4" key="1">
    <citation type="journal article" date="2023" name="Plants (Basel)">
        <title>Bridging the Gap: Combining Genomics and Transcriptomics Approaches to Understand Stylosanthes scabra, an Orphan Legume from the Brazilian Caatinga.</title>
        <authorList>
            <person name="Ferreira-Neto J.R.C."/>
            <person name="da Silva M.D."/>
            <person name="Binneck E."/>
            <person name="de Melo N.F."/>
            <person name="da Silva R.H."/>
            <person name="de Melo A.L.T.M."/>
            <person name="Pandolfi V."/>
            <person name="Bustamante F.O."/>
            <person name="Brasileiro-Vidal A.C."/>
            <person name="Benko-Iseppon A.M."/>
        </authorList>
    </citation>
    <scope>NUCLEOTIDE SEQUENCE [LARGE SCALE GENOMIC DNA]</scope>
    <source>
        <tissue evidence="3">Leaves</tissue>
    </source>
</reference>
<sequence>MPTTLRGNTWKKKIICSKTTMRLSMTMSKNMSNQRHILKHQTNIMLHQTMNSSTPSRSNSNKKTQAQYLEELKALKTRQDDLWSQQNHFYQTMRSQQAGLAKEIEEVKKYQVNQTLMRSHRDPLDKMEEKIHETRNEIIEMRGQIKEWTRNASAREAYCCWAHQQANPNLIPIPACEIARFLHDNAAKKRNIFHGALKNFEQGEPSKPTDTPMEDAEKES</sequence>